<evidence type="ECO:0000313" key="2">
    <source>
        <dbReference type="EMBL" id="VVD28062.1"/>
    </source>
</evidence>
<name>A0A5Q4YV40_9BURK</name>
<dbReference type="GO" id="GO:0051536">
    <property type="term" value="F:iron-sulfur cluster binding"/>
    <property type="evidence" value="ECO:0007669"/>
    <property type="project" value="InterPro"/>
</dbReference>
<dbReference type="Pfam" id="PF01106">
    <property type="entry name" value="NifU"/>
    <property type="match status" value="1"/>
</dbReference>
<evidence type="ECO:0000313" key="3">
    <source>
        <dbReference type="Proteomes" id="UP000325811"/>
    </source>
</evidence>
<dbReference type="InterPro" id="IPR001075">
    <property type="entry name" value="NIF_FeS_clus_asmbl_NifU_C"/>
</dbReference>
<dbReference type="GO" id="GO:0016226">
    <property type="term" value="P:iron-sulfur cluster assembly"/>
    <property type="evidence" value="ECO:0007669"/>
    <property type="project" value="InterPro"/>
</dbReference>
<dbReference type="EMBL" id="LR699553">
    <property type="protein sequence ID" value="VVD28062.1"/>
    <property type="molecule type" value="Genomic_DNA"/>
</dbReference>
<dbReference type="AlphaFoldDB" id="A0A5Q4YV40"/>
<dbReference type="SUPFAM" id="SSF117916">
    <property type="entry name" value="Fe-S cluster assembly (FSCA) domain-like"/>
    <property type="match status" value="1"/>
</dbReference>
<reference evidence="2 3" key="1">
    <citation type="submission" date="2019-08" db="EMBL/GenBank/DDBJ databases">
        <authorList>
            <person name="Herpell B J."/>
        </authorList>
    </citation>
    <scope>NUCLEOTIDE SEQUENCE [LARGE SCALE GENOMIC DNA]</scope>
    <source>
        <strain evidence="3">Msb3</strain>
    </source>
</reference>
<keyword evidence="3" id="KW-1185">Reference proteome</keyword>
<organism evidence="2 3">
    <name type="scientific">Paraburkholderia dioscoreae</name>
    <dbReference type="NCBI Taxonomy" id="2604047"/>
    <lineage>
        <taxon>Bacteria</taxon>
        <taxon>Pseudomonadati</taxon>
        <taxon>Pseudomonadota</taxon>
        <taxon>Betaproteobacteria</taxon>
        <taxon>Burkholderiales</taxon>
        <taxon>Burkholderiaceae</taxon>
        <taxon>Paraburkholderia</taxon>
    </lineage>
</organism>
<gene>
    <name evidence="2" type="ORF">PDMSB3_1606</name>
</gene>
<sequence length="112" mass="11760">MSAERKAVDQTVDALSKMIRAHAGGLELIDLSADGVVTVKYTGMCAGCQYRPVTTAGSVRPALLAVAGVTDVVVLGTRISAEAEARLAQELAPYAVQARVTRIVQRSAWSDS</sequence>
<protein>
    <submittedName>
        <fullName evidence="2">Thioredoxin-like protein</fullName>
    </submittedName>
</protein>
<dbReference type="KEGG" id="pdio:PDMSB3_1606"/>
<dbReference type="InterPro" id="IPR034904">
    <property type="entry name" value="FSCA_dom_sf"/>
</dbReference>
<proteinExistence type="predicted"/>
<dbReference type="Proteomes" id="UP000325811">
    <property type="component" value="Chromosome I"/>
</dbReference>
<dbReference type="Gene3D" id="3.30.300.130">
    <property type="entry name" value="Fe-S cluster assembly (FSCA)"/>
    <property type="match status" value="1"/>
</dbReference>
<feature type="domain" description="NIF system FeS cluster assembly NifU C-terminal" evidence="1">
    <location>
        <begin position="8"/>
        <end position="65"/>
    </location>
</feature>
<accession>A0A5Q4YV40</accession>
<dbReference type="GO" id="GO:0005506">
    <property type="term" value="F:iron ion binding"/>
    <property type="evidence" value="ECO:0007669"/>
    <property type="project" value="InterPro"/>
</dbReference>
<evidence type="ECO:0000259" key="1">
    <source>
        <dbReference type="Pfam" id="PF01106"/>
    </source>
</evidence>
<dbReference type="RefSeq" id="WP_007182359.1">
    <property type="nucleotide sequence ID" value="NZ_LR699553.1"/>
</dbReference>